<organism evidence="2 3">
    <name type="scientific">Ammoniphilus oxalaticus</name>
    <dbReference type="NCBI Taxonomy" id="66863"/>
    <lineage>
        <taxon>Bacteria</taxon>
        <taxon>Bacillati</taxon>
        <taxon>Bacillota</taxon>
        <taxon>Bacilli</taxon>
        <taxon>Bacillales</taxon>
        <taxon>Paenibacillaceae</taxon>
        <taxon>Aneurinibacillus group</taxon>
        <taxon>Ammoniphilus</taxon>
    </lineage>
</organism>
<evidence type="ECO:0000313" key="3">
    <source>
        <dbReference type="Proteomes" id="UP000284219"/>
    </source>
</evidence>
<dbReference type="RefSeq" id="WP_120188041.1">
    <property type="nucleotide sequence ID" value="NZ_MCHY01000002.1"/>
</dbReference>
<dbReference type="EMBL" id="MCHY01000002">
    <property type="protein sequence ID" value="RKD26757.1"/>
    <property type="molecule type" value="Genomic_DNA"/>
</dbReference>
<evidence type="ECO:0000313" key="2">
    <source>
        <dbReference type="EMBL" id="RKD26757.1"/>
    </source>
</evidence>
<sequence>MSRLKKRFPQGFILLFIACFSILTACQSSTIQETTPAQTDYSHSIQKIKFKLSDTSQAQKISRQIKGVDRAVAVVIDQDVSVALEVSGFDRLRLQTIRKETHQQLSRKMKGPYTFHITTDKKLYQSLKTLQSELINATKSGTELENRFNKIKEDMHG</sequence>
<gene>
    <name evidence="2" type="ORF">BEP19_16285</name>
</gene>
<protein>
    <recommendedName>
        <fullName evidence="4">Sporulation protein</fullName>
    </recommendedName>
</protein>
<dbReference type="Proteomes" id="UP000284219">
    <property type="component" value="Unassembled WGS sequence"/>
</dbReference>
<dbReference type="Pfam" id="PF09580">
    <property type="entry name" value="Spore_YhcN_YlaJ"/>
    <property type="match status" value="1"/>
</dbReference>
<name>A0A419SQS8_9BACL</name>
<accession>A0A419SQS8</accession>
<feature type="signal peptide" evidence="1">
    <location>
        <begin position="1"/>
        <end position="25"/>
    </location>
</feature>
<dbReference type="AlphaFoldDB" id="A0A419SQS8"/>
<keyword evidence="3" id="KW-1185">Reference proteome</keyword>
<reference evidence="2 3" key="1">
    <citation type="submission" date="2016-08" db="EMBL/GenBank/DDBJ databases">
        <title>Novel Firmicute Genomes.</title>
        <authorList>
            <person name="Poppleton D.I."/>
            <person name="Gribaldo S."/>
        </authorList>
    </citation>
    <scope>NUCLEOTIDE SEQUENCE [LARGE SCALE GENOMIC DNA]</scope>
    <source>
        <strain evidence="2 3">RAOx-1</strain>
    </source>
</reference>
<dbReference type="PROSITE" id="PS51257">
    <property type="entry name" value="PROKAR_LIPOPROTEIN"/>
    <property type="match status" value="1"/>
</dbReference>
<feature type="chain" id="PRO_5038940389" description="Sporulation protein" evidence="1">
    <location>
        <begin position="26"/>
        <end position="157"/>
    </location>
</feature>
<evidence type="ECO:0008006" key="4">
    <source>
        <dbReference type="Google" id="ProtNLM"/>
    </source>
</evidence>
<dbReference type="OrthoDB" id="2885813at2"/>
<evidence type="ECO:0000256" key="1">
    <source>
        <dbReference type="SAM" id="SignalP"/>
    </source>
</evidence>
<comment type="caution">
    <text evidence="2">The sequence shown here is derived from an EMBL/GenBank/DDBJ whole genome shotgun (WGS) entry which is preliminary data.</text>
</comment>
<proteinExistence type="predicted"/>
<keyword evidence="1" id="KW-0732">Signal</keyword>
<dbReference type="InterPro" id="IPR019076">
    <property type="entry name" value="Spore_lipoprot_YhcN/YlaJ-like"/>
</dbReference>